<proteinExistence type="inferred from homology"/>
<comment type="catalytic activity">
    <reaction evidence="5">
        <text>D-xylose + NADP(+) = D-xylono-1,5-lactone + NADPH + H(+)</text>
        <dbReference type="Rhea" id="RHEA:22000"/>
        <dbReference type="ChEBI" id="CHEBI:15378"/>
        <dbReference type="ChEBI" id="CHEBI:15867"/>
        <dbReference type="ChEBI" id="CHEBI:53455"/>
        <dbReference type="ChEBI" id="CHEBI:57783"/>
        <dbReference type="ChEBI" id="CHEBI:58349"/>
        <dbReference type="EC" id="1.1.1.179"/>
    </reaction>
</comment>
<dbReference type="Proteomes" id="UP000716446">
    <property type="component" value="Unassembled WGS sequence"/>
</dbReference>
<dbReference type="SUPFAM" id="SSF55347">
    <property type="entry name" value="Glyceraldehyde-3-phosphate dehydrogenase-like, C-terminal domain"/>
    <property type="match status" value="1"/>
</dbReference>
<comment type="caution">
    <text evidence="9">The sequence shown here is derived from an EMBL/GenBank/DDBJ whole genome shotgun (WGS) entry which is preliminary data.</text>
</comment>
<dbReference type="EMBL" id="CAIJEN010000006">
    <property type="protein sequence ID" value="CAD0088102.1"/>
    <property type="molecule type" value="Genomic_DNA"/>
</dbReference>
<feature type="region of interest" description="Disordered" evidence="6">
    <location>
        <begin position="1"/>
        <end position="23"/>
    </location>
</feature>
<dbReference type="InterPro" id="IPR050984">
    <property type="entry name" value="Gfo/Idh/MocA_domain"/>
</dbReference>
<feature type="transmembrane region" description="Helical" evidence="7">
    <location>
        <begin position="92"/>
        <end position="112"/>
    </location>
</feature>
<evidence type="ECO:0000256" key="7">
    <source>
        <dbReference type="SAM" id="Phobius"/>
    </source>
</evidence>
<keyword evidence="7" id="KW-1133">Transmembrane helix</keyword>
<dbReference type="Gene3D" id="3.40.50.720">
    <property type="entry name" value="NAD(P)-binding Rossmann-like Domain"/>
    <property type="match status" value="1"/>
</dbReference>
<dbReference type="PANTHER" id="PTHR22604">
    <property type="entry name" value="OXIDOREDUCTASES"/>
    <property type="match status" value="1"/>
</dbReference>
<organism evidence="9 10">
    <name type="scientific">Aureobasidium vineae</name>
    <dbReference type="NCBI Taxonomy" id="2773715"/>
    <lineage>
        <taxon>Eukaryota</taxon>
        <taxon>Fungi</taxon>
        <taxon>Dikarya</taxon>
        <taxon>Ascomycota</taxon>
        <taxon>Pezizomycotina</taxon>
        <taxon>Dothideomycetes</taxon>
        <taxon>Dothideomycetidae</taxon>
        <taxon>Dothideales</taxon>
        <taxon>Saccotheciaceae</taxon>
        <taxon>Aureobasidium</taxon>
    </lineage>
</organism>
<dbReference type="InterPro" id="IPR000683">
    <property type="entry name" value="Gfo/Idh/MocA-like_OxRdtase_N"/>
</dbReference>
<evidence type="ECO:0000256" key="5">
    <source>
        <dbReference type="ARBA" id="ARBA00049233"/>
    </source>
</evidence>
<sequence length="561" mass="61971">MLTIQKLHPNPFSNQQPQHQEPQRLSGIYQYHNAPEVLPEHGLEYDDNTYPVSDKYPVTSMDDYPASFNAQQYRNNNNKPPRIIFGMKVRSFLLVALVFVLIVVGAVVGGTVGRNASHAANATAVVNEQSSRGPHNRRLRTNHNIGDICHNNNSRIYNSTINTNLVLGFHNWHSGVPKIAGELKKNPAPLRLGVLGAAAINPGAIFDPVSRHPDVVIAGIASRSKAKAEQQIKVCSLPVARAYGSYEDLLSDPKIEAVYISLPNGLHFDWTIKSLRQGKHVLVEKPIASNAAQAQEIANVSQETGKVVLEAFHWRFHPAAHLCKQLVASGEYGKVKEVTTKMALPAAFLSKDDIRFNYDLAGGSCMDLTYVFSATSYYATSSLAEAKIEVIEATARTNKKDPLVDEAMQTTYTVTSNGNTVTCHTQCDLAAPWLWGIIPPFWDLTAGITFTCENASIHYTNFPGPYLNHSINVRDNATGVTTKHQALVDGPQWLNRGEKWWTTYRYQLEAFVDRVRGVQSGNSVAEAEELDGLPWVSMQDSIAVMGIIDKVYEKAGLPLRK</sequence>
<dbReference type="SUPFAM" id="SSF51735">
    <property type="entry name" value="NAD(P)-binding Rossmann-fold domains"/>
    <property type="match status" value="1"/>
</dbReference>
<evidence type="ECO:0000313" key="10">
    <source>
        <dbReference type="Proteomes" id="UP000716446"/>
    </source>
</evidence>
<keyword evidence="7" id="KW-0812">Transmembrane</keyword>
<dbReference type="AlphaFoldDB" id="A0A9N8PAW0"/>
<dbReference type="PANTHER" id="PTHR22604:SF105">
    <property type="entry name" value="TRANS-1,2-DIHYDROBENZENE-1,2-DIOL DEHYDROGENASE"/>
    <property type="match status" value="1"/>
</dbReference>
<dbReference type="Pfam" id="PF01408">
    <property type="entry name" value="GFO_IDH_MocA"/>
    <property type="match status" value="1"/>
</dbReference>
<name>A0A9N8PAW0_9PEZI</name>
<evidence type="ECO:0000256" key="4">
    <source>
        <dbReference type="ARBA" id="ARBA00042988"/>
    </source>
</evidence>
<evidence type="ECO:0000256" key="1">
    <source>
        <dbReference type="ARBA" id="ARBA00010928"/>
    </source>
</evidence>
<dbReference type="GO" id="GO:0000166">
    <property type="term" value="F:nucleotide binding"/>
    <property type="evidence" value="ECO:0007669"/>
    <property type="project" value="InterPro"/>
</dbReference>
<comment type="similarity">
    <text evidence="1">Belongs to the Gfo/Idh/MocA family.</text>
</comment>
<keyword evidence="10" id="KW-1185">Reference proteome</keyword>
<feature type="compositionally biased region" description="Polar residues" evidence="6">
    <location>
        <begin position="11"/>
        <end position="20"/>
    </location>
</feature>
<protein>
    <recommendedName>
        <fullName evidence="3">D-xylose 1-dehydrogenase (NADP(+), D-xylono-1,5-lactone-forming)</fullName>
        <ecNumber evidence="3">1.1.1.179</ecNumber>
    </recommendedName>
    <alternativeName>
        <fullName evidence="4">D-xylose-NADP dehydrogenase</fullName>
    </alternativeName>
</protein>
<evidence type="ECO:0000259" key="8">
    <source>
        <dbReference type="Pfam" id="PF01408"/>
    </source>
</evidence>
<keyword evidence="2" id="KW-0560">Oxidoreductase</keyword>
<dbReference type="Gene3D" id="3.30.360.10">
    <property type="entry name" value="Dihydrodipicolinate Reductase, domain 2"/>
    <property type="match status" value="1"/>
</dbReference>
<dbReference type="EC" id="1.1.1.179" evidence="3"/>
<gene>
    <name evidence="9" type="ORF">AWRI4619_LOCUS5220</name>
</gene>
<evidence type="ECO:0000256" key="3">
    <source>
        <dbReference type="ARBA" id="ARBA00038984"/>
    </source>
</evidence>
<evidence type="ECO:0000313" key="9">
    <source>
        <dbReference type="EMBL" id="CAD0088102.1"/>
    </source>
</evidence>
<evidence type="ECO:0000256" key="6">
    <source>
        <dbReference type="SAM" id="MobiDB-lite"/>
    </source>
</evidence>
<feature type="domain" description="Gfo/Idh/MocA-like oxidoreductase N-terminal" evidence="8">
    <location>
        <begin position="191"/>
        <end position="310"/>
    </location>
</feature>
<dbReference type="GO" id="GO:0047837">
    <property type="term" value="F:D-xylose 1-dehydrogenase (NADP+) activity"/>
    <property type="evidence" value="ECO:0007669"/>
    <property type="project" value="UniProtKB-EC"/>
</dbReference>
<reference evidence="9" key="1">
    <citation type="submission" date="2020-06" db="EMBL/GenBank/DDBJ databases">
        <authorList>
            <person name="Onetto C."/>
        </authorList>
    </citation>
    <scope>NUCLEOTIDE SEQUENCE</scope>
</reference>
<dbReference type="InterPro" id="IPR036291">
    <property type="entry name" value="NAD(P)-bd_dom_sf"/>
</dbReference>
<evidence type="ECO:0000256" key="2">
    <source>
        <dbReference type="ARBA" id="ARBA00023002"/>
    </source>
</evidence>
<keyword evidence="7" id="KW-0472">Membrane</keyword>
<accession>A0A9N8PAW0</accession>